<comment type="caution">
    <text evidence="1">The sequence shown here is derived from an EMBL/GenBank/DDBJ whole genome shotgun (WGS) entry which is preliminary data.</text>
</comment>
<accession>A0AAE1VTQ5</accession>
<organism evidence="1 2">
    <name type="scientific">Anisodus tanguticus</name>
    <dbReference type="NCBI Taxonomy" id="243964"/>
    <lineage>
        <taxon>Eukaryota</taxon>
        <taxon>Viridiplantae</taxon>
        <taxon>Streptophyta</taxon>
        <taxon>Embryophyta</taxon>
        <taxon>Tracheophyta</taxon>
        <taxon>Spermatophyta</taxon>
        <taxon>Magnoliopsida</taxon>
        <taxon>eudicotyledons</taxon>
        <taxon>Gunneridae</taxon>
        <taxon>Pentapetalae</taxon>
        <taxon>asterids</taxon>
        <taxon>lamiids</taxon>
        <taxon>Solanales</taxon>
        <taxon>Solanaceae</taxon>
        <taxon>Solanoideae</taxon>
        <taxon>Hyoscyameae</taxon>
        <taxon>Anisodus</taxon>
    </lineage>
</organism>
<name>A0AAE1VTQ5_9SOLA</name>
<proteinExistence type="predicted"/>
<dbReference type="EMBL" id="JAVYJV010000004">
    <property type="protein sequence ID" value="KAK4372280.1"/>
    <property type="molecule type" value="Genomic_DNA"/>
</dbReference>
<gene>
    <name evidence="1" type="ORF">RND71_007664</name>
</gene>
<evidence type="ECO:0000313" key="1">
    <source>
        <dbReference type="EMBL" id="KAK4372280.1"/>
    </source>
</evidence>
<dbReference type="Proteomes" id="UP001291623">
    <property type="component" value="Unassembled WGS sequence"/>
</dbReference>
<keyword evidence="2" id="KW-1185">Reference proteome</keyword>
<evidence type="ECO:0000313" key="2">
    <source>
        <dbReference type="Proteomes" id="UP001291623"/>
    </source>
</evidence>
<reference evidence="1" key="1">
    <citation type="submission" date="2023-12" db="EMBL/GenBank/DDBJ databases">
        <title>Genome assembly of Anisodus tanguticus.</title>
        <authorList>
            <person name="Wang Y.-J."/>
        </authorList>
    </citation>
    <scope>NUCLEOTIDE SEQUENCE</scope>
    <source>
        <strain evidence="1">KB-2021</strain>
        <tissue evidence="1">Leaf</tissue>
    </source>
</reference>
<protein>
    <submittedName>
        <fullName evidence="1">Uncharacterized protein</fullName>
    </submittedName>
</protein>
<sequence length="141" mass="15282">MGHVAAETAAETKSGGFSIELVHPASKRSPLFDAASLSTELFVTTHLEPDRFVAKIIDLEVGRKSDQTPISTAGTSSSKRDLLSTLLSSIGSTSKEDLKKRVLDLFEKDEKMECSQEGGGDTQYDNENDCFGIEGIDLVQR</sequence>
<dbReference type="AlphaFoldDB" id="A0AAE1VTQ5"/>